<comment type="subcellular location">
    <subcellularLocation>
        <location evidence="7">Cytoplasm</location>
    </subcellularLocation>
</comment>
<dbReference type="HOGENOM" id="CLU_057607_4_1_6"/>
<feature type="binding site" evidence="7">
    <location>
        <position position="35"/>
    </location>
    <ligand>
        <name>substrate</name>
    </ligand>
</feature>
<dbReference type="SUPFAM" id="SSF52540">
    <property type="entry name" value="P-loop containing nucleoside triphosphate hydrolases"/>
    <property type="match status" value="1"/>
</dbReference>
<keyword evidence="2 7" id="KW-0808">Transferase</keyword>
<dbReference type="GO" id="GO:0005829">
    <property type="term" value="C:cytosol"/>
    <property type="evidence" value="ECO:0007669"/>
    <property type="project" value="TreeGrafter"/>
</dbReference>
<evidence type="ECO:0000313" key="8">
    <source>
        <dbReference type="EMBL" id="ACR14409.1"/>
    </source>
</evidence>
<dbReference type="EMBL" id="CP001614">
    <property type="protein sequence ID" value="ACR14409.1"/>
    <property type="molecule type" value="Genomic_DNA"/>
</dbReference>
<dbReference type="GO" id="GO:0000287">
    <property type="term" value="F:magnesium ion binding"/>
    <property type="evidence" value="ECO:0007669"/>
    <property type="project" value="UniProtKB-UniRule"/>
</dbReference>
<keyword evidence="4 7" id="KW-0418">Kinase</keyword>
<keyword evidence="6 7" id="KW-0057">Aromatic amino acid biosynthesis</keyword>
<comment type="cofactor">
    <cofactor evidence="7">
        <name>Mg(2+)</name>
        <dbReference type="ChEBI" id="CHEBI:18420"/>
    </cofactor>
    <text evidence="7">Binds 1 Mg(2+) ion per subunit.</text>
</comment>
<feature type="binding site" evidence="7">
    <location>
        <position position="17"/>
    </location>
    <ligand>
        <name>Mg(2+)</name>
        <dbReference type="ChEBI" id="CHEBI:18420"/>
    </ligand>
</feature>
<evidence type="ECO:0000256" key="1">
    <source>
        <dbReference type="ARBA" id="ARBA00022605"/>
    </source>
</evidence>
<feature type="binding site" evidence="7">
    <location>
        <position position="59"/>
    </location>
    <ligand>
        <name>substrate</name>
    </ligand>
</feature>
<evidence type="ECO:0000256" key="2">
    <source>
        <dbReference type="ARBA" id="ARBA00022679"/>
    </source>
</evidence>
<dbReference type="GO" id="GO:0009423">
    <property type="term" value="P:chorismate biosynthetic process"/>
    <property type="evidence" value="ECO:0007669"/>
    <property type="project" value="UniProtKB-UniRule"/>
</dbReference>
<proteinExistence type="inferred from homology"/>
<gene>
    <name evidence="8" type="primary">aroK_2</name>
    <name evidence="7" type="synonym">aroK</name>
    <name evidence="8" type="ordered locus">TERTU_3778</name>
</gene>
<evidence type="ECO:0000256" key="4">
    <source>
        <dbReference type="ARBA" id="ARBA00022777"/>
    </source>
</evidence>
<dbReference type="InterPro" id="IPR000623">
    <property type="entry name" value="Shikimate_kinase/TSH1"/>
</dbReference>
<comment type="similarity">
    <text evidence="7">Belongs to the shikimate kinase family.</text>
</comment>
<name>C5BST6_TERTT</name>
<evidence type="ECO:0000256" key="7">
    <source>
        <dbReference type="HAMAP-Rule" id="MF_00109"/>
    </source>
</evidence>
<keyword evidence="7" id="KW-0460">Magnesium</keyword>
<dbReference type="UniPathway" id="UPA00053">
    <property type="reaction ID" value="UER00088"/>
</dbReference>
<dbReference type="Pfam" id="PF01202">
    <property type="entry name" value="SKI"/>
    <property type="match status" value="1"/>
</dbReference>
<comment type="catalytic activity">
    <reaction evidence="7">
        <text>shikimate + ATP = 3-phosphoshikimate + ADP + H(+)</text>
        <dbReference type="Rhea" id="RHEA:13121"/>
        <dbReference type="ChEBI" id="CHEBI:15378"/>
        <dbReference type="ChEBI" id="CHEBI:30616"/>
        <dbReference type="ChEBI" id="CHEBI:36208"/>
        <dbReference type="ChEBI" id="CHEBI:145989"/>
        <dbReference type="ChEBI" id="CHEBI:456216"/>
        <dbReference type="EC" id="2.7.1.71"/>
    </reaction>
</comment>
<feature type="binding site" evidence="7">
    <location>
        <position position="135"/>
    </location>
    <ligand>
        <name>substrate</name>
    </ligand>
</feature>
<dbReference type="AlphaFoldDB" id="C5BST6"/>
<reference evidence="8 9" key="1">
    <citation type="journal article" date="2009" name="PLoS ONE">
        <title>The complete genome of Teredinibacter turnerae T7901: an intracellular endosymbiont of marine wood-boring bivalves (shipworms).</title>
        <authorList>
            <person name="Yang J.C."/>
            <person name="Madupu R."/>
            <person name="Durkin A.S."/>
            <person name="Ekborg N.A."/>
            <person name="Pedamallu C.S."/>
            <person name="Hostetler J.B."/>
            <person name="Radune D."/>
            <person name="Toms B.S."/>
            <person name="Henrissat B."/>
            <person name="Coutinho P.M."/>
            <person name="Schwarz S."/>
            <person name="Field L."/>
            <person name="Trindade-Silva A.E."/>
            <person name="Soares C.A.G."/>
            <person name="Elshahawi S."/>
            <person name="Hanora A."/>
            <person name="Schmidt E.W."/>
            <person name="Haygood M.G."/>
            <person name="Posfai J."/>
            <person name="Benner J."/>
            <person name="Madinger C."/>
            <person name="Nove J."/>
            <person name="Anton B."/>
            <person name="Chaudhary K."/>
            <person name="Foster J."/>
            <person name="Holman A."/>
            <person name="Kumar S."/>
            <person name="Lessard P.A."/>
            <person name="Luyten Y.A."/>
            <person name="Slatko B."/>
            <person name="Wood N."/>
            <person name="Wu B."/>
            <person name="Teplitski M."/>
            <person name="Mougous J.D."/>
            <person name="Ward N."/>
            <person name="Eisen J.A."/>
            <person name="Badger J.H."/>
            <person name="Distel D.L."/>
        </authorList>
    </citation>
    <scope>NUCLEOTIDE SEQUENCE [LARGE SCALE GENOMIC DNA]</scope>
    <source>
        <strain evidence="9">ATCC 39867 / T7901</strain>
    </source>
</reference>
<dbReference type="OrthoDB" id="9800332at2"/>
<dbReference type="eggNOG" id="COG0703">
    <property type="taxonomic scope" value="Bacteria"/>
</dbReference>
<dbReference type="STRING" id="377629.TERTU_3778"/>
<dbReference type="CDD" id="cd00464">
    <property type="entry name" value="SK"/>
    <property type="match status" value="1"/>
</dbReference>
<keyword evidence="7" id="KW-0479">Metal-binding</keyword>
<keyword evidence="9" id="KW-1185">Reference proteome</keyword>
<comment type="pathway">
    <text evidence="7">Metabolic intermediate biosynthesis; chorismate biosynthesis; chorismate from D-erythrose 4-phosphate and phosphoenolpyruvate: step 5/7.</text>
</comment>
<dbReference type="PANTHER" id="PTHR21087:SF16">
    <property type="entry name" value="SHIKIMATE KINASE 1, CHLOROPLASTIC"/>
    <property type="match status" value="1"/>
</dbReference>
<dbReference type="Gene3D" id="3.40.50.300">
    <property type="entry name" value="P-loop containing nucleotide triphosphate hydrolases"/>
    <property type="match status" value="1"/>
</dbReference>
<comment type="caution">
    <text evidence="7">Lacks conserved residue(s) required for the propagation of feature annotation.</text>
</comment>
<dbReference type="GO" id="GO:0004765">
    <property type="term" value="F:shikimate kinase activity"/>
    <property type="evidence" value="ECO:0007669"/>
    <property type="project" value="UniProtKB-UniRule"/>
</dbReference>
<accession>C5BST6</accession>
<feature type="binding site" evidence="7">
    <location>
        <position position="118"/>
    </location>
    <ligand>
        <name>ATP</name>
        <dbReference type="ChEBI" id="CHEBI:30616"/>
    </ligand>
</feature>
<dbReference type="Proteomes" id="UP000009080">
    <property type="component" value="Chromosome"/>
</dbReference>
<feature type="binding site" evidence="7">
    <location>
        <position position="80"/>
    </location>
    <ligand>
        <name>substrate</name>
    </ligand>
</feature>
<dbReference type="InterPro" id="IPR031322">
    <property type="entry name" value="Shikimate/glucono_kinase"/>
</dbReference>
<comment type="function">
    <text evidence="7">Catalyzes the specific phosphorylation of the 3-hydroxyl group of shikimic acid using ATP as a cosubstrate.</text>
</comment>
<dbReference type="PRINTS" id="PR01100">
    <property type="entry name" value="SHIKIMTKNASE"/>
</dbReference>
<dbReference type="GO" id="GO:0009073">
    <property type="term" value="P:aromatic amino acid family biosynthetic process"/>
    <property type="evidence" value="ECO:0007669"/>
    <property type="project" value="UniProtKB-KW"/>
</dbReference>
<dbReference type="RefSeq" id="WP_015820524.1">
    <property type="nucleotide sequence ID" value="NC_012997.1"/>
</dbReference>
<dbReference type="PANTHER" id="PTHR21087">
    <property type="entry name" value="SHIKIMATE KINASE"/>
    <property type="match status" value="1"/>
</dbReference>
<sequence length="171" mass="18187">MSESSVILIGMPGAGKSTTGVLLAKRLAKAFIDTDILIQQQVDMTLQDYLNQHGYMALRELEADVLTSASLENAVVATGGSAVYSDSAMRRLATLGPRVFLDLKLSSMQARIHNQATRGLASQPGTTLETIFAERLPLYRQYADITVAADGGTAEEVVQAIVDRLSAGGSV</sequence>
<keyword evidence="1 7" id="KW-0028">Amino-acid biosynthesis</keyword>
<dbReference type="GO" id="GO:0005524">
    <property type="term" value="F:ATP binding"/>
    <property type="evidence" value="ECO:0007669"/>
    <property type="project" value="UniProtKB-UniRule"/>
</dbReference>
<evidence type="ECO:0000313" key="9">
    <source>
        <dbReference type="Proteomes" id="UP000009080"/>
    </source>
</evidence>
<comment type="subunit">
    <text evidence="7">Monomer.</text>
</comment>
<dbReference type="EC" id="2.7.1.71" evidence="7"/>
<dbReference type="InterPro" id="IPR027417">
    <property type="entry name" value="P-loop_NTPase"/>
</dbReference>
<keyword evidence="7" id="KW-0963">Cytoplasm</keyword>
<evidence type="ECO:0000256" key="3">
    <source>
        <dbReference type="ARBA" id="ARBA00022741"/>
    </source>
</evidence>
<feature type="binding site" evidence="7">
    <location>
        <begin position="13"/>
        <end position="18"/>
    </location>
    <ligand>
        <name>ATP</name>
        <dbReference type="ChEBI" id="CHEBI:30616"/>
    </ligand>
</feature>
<dbReference type="KEGG" id="ttu:TERTU_3778"/>
<keyword evidence="5 7" id="KW-0067">ATP-binding</keyword>
<protein>
    <recommendedName>
        <fullName evidence="7">Shikimate kinase</fullName>
        <shortName evidence="7">SK</shortName>
        <ecNumber evidence="7">2.7.1.71</ecNumber>
    </recommendedName>
</protein>
<dbReference type="HAMAP" id="MF_00109">
    <property type="entry name" value="Shikimate_kinase"/>
    <property type="match status" value="1"/>
</dbReference>
<organism evidence="8 9">
    <name type="scientific">Teredinibacter turnerae (strain ATCC 39867 / T7901)</name>
    <dbReference type="NCBI Taxonomy" id="377629"/>
    <lineage>
        <taxon>Bacteria</taxon>
        <taxon>Pseudomonadati</taxon>
        <taxon>Pseudomonadota</taxon>
        <taxon>Gammaproteobacteria</taxon>
        <taxon>Cellvibrionales</taxon>
        <taxon>Cellvibrionaceae</taxon>
        <taxon>Teredinibacter</taxon>
    </lineage>
</organism>
<keyword evidence="3 7" id="KW-0547">Nucleotide-binding</keyword>
<dbReference type="GO" id="GO:0008652">
    <property type="term" value="P:amino acid biosynthetic process"/>
    <property type="evidence" value="ECO:0007669"/>
    <property type="project" value="UniProtKB-KW"/>
</dbReference>
<evidence type="ECO:0000256" key="5">
    <source>
        <dbReference type="ARBA" id="ARBA00022840"/>
    </source>
</evidence>
<evidence type="ECO:0000256" key="6">
    <source>
        <dbReference type="ARBA" id="ARBA00023141"/>
    </source>
</evidence>